<dbReference type="Gene3D" id="3.40.50.1360">
    <property type="match status" value="1"/>
</dbReference>
<protein>
    <submittedName>
        <fullName evidence="2">Glucosamine-6-phosphate deaminase</fullName>
    </submittedName>
</protein>
<dbReference type="AlphaFoldDB" id="A0A5B8V244"/>
<dbReference type="EMBL" id="CP042436">
    <property type="protein sequence ID" value="QEC64741.1"/>
    <property type="molecule type" value="Genomic_DNA"/>
</dbReference>
<sequence length="254" mass="28381">MFREFKADSLAVRIYDSRSGMGNTAAIMVCEKLTELFSRQQFVNIIFAAAPSQNEFLQALVERKDIEWQRVNAFHMDEYIGLSDDAPQRFGAFLKEKIFGHLPFRSVNYINGNAPDPQLECRRYAELLLQKPPDIVCMGIGENGHIAFNDPHVANFNDPLVVKIVDLDESCRRQQVNDGCFAALDDVPTHAITLTVPALMAGRYICCMVPGKNKTAAVFDTIYGGITEYCPASALRRHPNAILFLDTDSAGNAW</sequence>
<dbReference type="InterPro" id="IPR004547">
    <property type="entry name" value="Glucosamine6P_isomerase"/>
</dbReference>
<dbReference type="KEGG" id="mgin:FRZ54_19960"/>
<evidence type="ECO:0000259" key="1">
    <source>
        <dbReference type="Pfam" id="PF01182"/>
    </source>
</evidence>
<dbReference type="RefSeq" id="WP_147033575.1">
    <property type="nucleotide sequence ID" value="NZ_CP042436.1"/>
</dbReference>
<dbReference type="PANTHER" id="PTHR11280:SF6">
    <property type="entry name" value="GLUCOSAMINE-6-PHOSPHATE ISOMERASE NAGB"/>
    <property type="match status" value="1"/>
</dbReference>
<gene>
    <name evidence="2" type="ORF">FRZ54_19960</name>
</gene>
<reference evidence="2 3" key="1">
    <citation type="journal article" date="2017" name="Curr. Microbiol.">
        <title>Mucilaginibacter ginsenosidivorans sp. nov., Isolated from Soil of Ginseng Field.</title>
        <authorList>
            <person name="Kim M.M."/>
            <person name="Siddiqi M.Z."/>
            <person name="Im W.T."/>
        </authorList>
    </citation>
    <scope>NUCLEOTIDE SEQUENCE [LARGE SCALE GENOMIC DNA]</scope>
    <source>
        <strain evidence="2 3">Gsoil 3017</strain>
    </source>
</reference>
<dbReference type="Proteomes" id="UP000321479">
    <property type="component" value="Chromosome"/>
</dbReference>
<keyword evidence="3" id="KW-1185">Reference proteome</keyword>
<dbReference type="InterPro" id="IPR006148">
    <property type="entry name" value="Glc/Gal-6P_isomerase"/>
</dbReference>
<dbReference type="GO" id="GO:0006043">
    <property type="term" value="P:glucosamine catabolic process"/>
    <property type="evidence" value="ECO:0007669"/>
    <property type="project" value="TreeGrafter"/>
</dbReference>
<dbReference type="InterPro" id="IPR037171">
    <property type="entry name" value="NagB/RpiA_transferase-like"/>
</dbReference>
<dbReference type="CDD" id="cd01399">
    <property type="entry name" value="GlcN6P_deaminase"/>
    <property type="match status" value="1"/>
</dbReference>
<proteinExistence type="predicted"/>
<dbReference type="SUPFAM" id="SSF100950">
    <property type="entry name" value="NagB/RpiA/CoA transferase-like"/>
    <property type="match status" value="1"/>
</dbReference>
<dbReference type="GO" id="GO:0005975">
    <property type="term" value="P:carbohydrate metabolic process"/>
    <property type="evidence" value="ECO:0007669"/>
    <property type="project" value="InterPro"/>
</dbReference>
<dbReference type="GO" id="GO:0005737">
    <property type="term" value="C:cytoplasm"/>
    <property type="evidence" value="ECO:0007669"/>
    <property type="project" value="TreeGrafter"/>
</dbReference>
<dbReference type="Pfam" id="PF01182">
    <property type="entry name" value="Glucosamine_iso"/>
    <property type="match status" value="1"/>
</dbReference>
<name>A0A5B8V244_9SPHI</name>
<evidence type="ECO:0000313" key="3">
    <source>
        <dbReference type="Proteomes" id="UP000321479"/>
    </source>
</evidence>
<dbReference type="GO" id="GO:0004342">
    <property type="term" value="F:glucosamine-6-phosphate deaminase activity"/>
    <property type="evidence" value="ECO:0007669"/>
    <property type="project" value="InterPro"/>
</dbReference>
<dbReference type="OrthoDB" id="9791139at2"/>
<accession>A0A5B8V244</accession>
<dbReference type="GO" id="GO:0042802">
    <property type="term" value="F:identical protein binding"/>
    <property type="evidence" value="ECO:0007669"/>
    <property type="project" value="TreeGrafter"/>
</dbReference>
<dbReference type="GO" id="GO:0019262">
    <property type="term" value="P:N-acetylneuraminate catabolic process"/>
    <property type="evidence" value="ECO:0007669"/>
    <property type="project" value="TreeGrafter"/>
</dbReference>
<dbReference type="PANTHER" id="PTHR11280">
    <property type="entry name" value="GLUCOSAMINE-6-PHOSPHATE ISOMERASE"/>
    <property type="match status" value="1"/>
</dbReference>
<feature type="domain" description="Glucosamine/galactosamine-6-phosphate isomerase" evidence="1">
    <location>
        <begin position="21"/>
        <end position="237"/>
    </location>
</feature>
<dbReference type="GO" id="GO:0006046">
    <property type="term" value="P:N-acetylglucosamine catabolic process"/>
    <property type="evidence" value="ECO:0007669"/>
    <property type="project" value="TreeGrafter"/>
</dbReference>
<organism evidence="2 3">
    <name type="scientific">Mucilaginibacter ginsenosidivorans</name>
    <dbReference type="NCBI Taxonomy" id="398053"/>
    <lineage>
        <taxon>Bacteria</taxon>
        <taxon>Pseudomonadati</taxon>
        <taxon>Bacteroidota</taxon>
        <taxon>Sphingobacteriia</taxon>
        <taxon>Sphingobacteriales</taxon>
        <taxon>Sphingobacteriaceae</taxon>
        <taxon>Mucilaginibacter</taxon>
    </lineage>
</organism>
<evidence type="ECO:0000313" key="2">
    <source>
        <dbReference type="EMBL" id="QEC64741.1"/>
    </source>
</evidence>